<keyword evidence="8" id="KW-0496">Mitochondrion</keyword>
<evidence type="ECO:0000256" key="10">
    <source>
        <dbReference type="ARBA" id="ARBA00023244"/>
    </source>
</evidence>
<gene>
    <name evidence="15" type="primary">TDEL0H02810</name>
    <name evidence="15" type="ORF">TDEL_0H02810</name>
</gene>
<reference evidence="15 16" key="1">
    <citation type="journal article" date="2011" name="Proc. Natl. Acad. Sci. U.S.A.">
        <title>Evolutionary erosion of yeast sex chromosomes by mating-type switching accidents.</title>
        <authorList>
            <person name="Gordon J.L."/>
            <person name="Armisen D."/>
            <person name="Proux-Wera E."/>
            <person name="Oheigeartaigh S.S."/>
            <person name="Byrne K.P."/>
            <person name="Wolfe K.H."/>
        </authorList>
    </citation>
    <scope>NUCLEOTIDE SEQUENCE [LARGE SCALE GENOMIC DNA]</scope>
    <source>
        <strain evidence="16">ATCC 10662 / CBS 1146 / NBRC 0425 / NCYC 2629 / NRRL Y-866</strain>
    </source>
</reference>
<comment type="catalytic activity">
    <reaction evidence="12 13">
        <text>protoporphyrinogen IX + 3 O2 = protoporphyrin IX + 3 H2O2</text>
        <dbReference type="Rhea" id="RHEA:25576"/>
        <dbReference type="ChEBI" id="CHEBI:15379"/>
        <dbReference type="ChEBI" id="CHEBI:16240"/>
        <dbReference type="ChEBI" id="CHEBI:57306"/>
        <dbReference type="ChEBI" id="CHEBI:57307"/>
        <dbReference type="EC" id="1.3.3.4"/>
    </reaction>
</comment>
<evidence type="ECO:0000256" key="8">
    <source>
        <dbReference type="ARBA" id="ARBA00023128"/>
    </source>
</evidence>
<evidence type="ECO:0000313" key="15">
    <source>
        <dbReference type="EMBL" id="CCE94140.1"/>
    </source>
</evidence>
<dbReference type="eggNOG" id="KOG1276">
    <property type="taxonomic scope" value="Eukaryota"/>
</dbReference>
<organism evidence="15 16">
    <name type="scientific">Torulaspora delbrueckii</name>
    <name type="common">Yeast</name>
    <name type="synonym">Candida colliculosa</name>
    <dbReference type="NCBI Taxonomy" id="4950"/>
    <lineage>
        <taxon>Eukaryota</taxon>
        <taxon>Fungi</taxon>
        <taxon>Dikarya</taxon>
        <taxon>Ascomycota</taxon>
        <taxon>Saccharomycotina</taxon>
        <taxon>Saccharomycetes</taxon>
        <taxon>Saccharomycetales</taxon>
        <taxon>Saccharomycetaceae</taxon>
        <taxon>Torulaspora</taxon>
    </lineage>
</organism>
<evidence type="ECO:0000256" key="3">
    <source>
        <dbReference type="ARBA" id="ARBA00010551"/>
    </source>
</evidence>
<dbReference type="OrthoDB" id="438553at2759"/>
<evidence type="ECO:0000256" key="1">
    <source>
        <dbReference type="ARBA" id="ARBA00002600"/>
    </source>
</evidence>
<evidence type="ECO:0000256" key="13">
    <source>
        <dbReference type="RuleBase" id="RU367069"/>
    </source>
</evidence>
<dbReference type="InterPro" id="IPR002937">
    <property type="entry name" value="Amino_oxidase"/>
</dbReference>
<dbReference type="FunFam" id="3.50.50.60:FF:000276">
    <property type="entry name" value="Protoporphyrinogen oxidase"/>
    <property type="match status" value="1"/>
</dbReference>
<keyword evidence="6 13" id="KW-0274">FAD</keyword>
<comment type="similarity">
    <text evidence="3 13">Belongs to the protoporphyrinogen/coproporphyrinogen oxidase family. Protoporphyrinogen oxidase subfamily.</text>
</comment>
<evidence type="ECO:0000256" key="11">
    <source>
        <dbReference type="ARBA" id="ARBA00044160"/>
    </source>
</evidence>
<dbReference type="Proteomes" id="UP000005627">
    <property type="component" value="Chromosome 8"/>
</dbReference>
<dbReference type="InterPro" id="IPR004572">
    <property type="entry name" value="Protoporphyrinogen_oxidase"/>
</dbReference>
<keyword evidence="5 13" id="KW-0285">Flavoprotein</keyword>
<dbReference type="InterPro" id="IPR036188">
    <property type="entry name" value="FAD/NAD-bd_sf"/>
</dbReference>
<dbReference type="GO" id="GO:0005743">
    <property type="term" value="C:mitochondrial inner membrane"/>
    <property type="evidence" value="ECO:0007669"/>
    <property type="project" value="UniProtKB-SubCell"/>
</dbReference>
<evidence type="ECO:0000256" key="6">
    <source>
        <dbReference type="ARBA" id="ARBA00022827"/>
    </source>
</evidence>
<dbReference type="Pfam" id="PF01593">
    <property type="entry name" value="Amino_oxidase"/>
    <property type="match status" value="1"/>
</dbReference>
<evidence type="ECO:0000256" key="5">
    <source>
        <dbReference type="ARBA" id="ARBA00022630"/>
    </source>
</evidence>
<dbReference type="UniPathway" id="UPA00251">
    <property type="reaction ID" value="UER00324"/>
</dbReference>
<comment type="cofactor">
    <cofactor evidence="13">
        <name>FAD</name>
        <dbReference type="ChEBI" id="CHEBI:57692"/>
    </cofactor>
    <text evidence="13">Binds 1 FAD per subunit.</text>
</comment>
<dbReference type="SUPFAM" id="SSF54373">
    <property type="entry name" value="FAD-linked reductases, C-terminal domain"/>
    <property type="match status" value="1"/>
</dbReference>
<evidence type="ECO:0000313" key="16">
    <source>
        <dbReference type="Proteomes" id="UP000005627"/>
    </source>
</evidence>
<dbReference type="HOGENOM" id="CLU_009629_1_2_1"/>
<dbReference type="NCBIfam" id="TIGR00562">
    <property type="entry name" value="proto_IX_ox"/>
    <property type="match status" value="1"/>
</dbReference>
<evidence type="ECO:0000256" key="7">
    <source>
        <dbReference type="ARBA" id="ARBA00023002"/>
    </source>
</evidence>
<dbReference type="RefSeq" id="XP_003683351.1">
    <property type="nucleotide sequence ID" value="XM_003683303.1"/>
</dbReference>
<dbReference type="InterPro" id="IPR050464">
    <property type="entry name" value="Zeta_carotene_desat/Oxidored"/>
</dbReference>
<proteinExistence type="inferred from homology"/>
<keyword evidence="9 13" id="KW-0350">Heme biosynthesis</keyword>
<comment type="function">
    <text evidence="1 13">Catalyzes the 6-electron oxidation of protoporphyrinogen-IX to form protoporphyrin-IX.</text>
</comment>
<feature type="domain" description="Amine oxidase" evidence="14">
    <location>
        <begin position="22"/>
        <end position="315"/>
    </location>
</feature>
<dbReference type="EC" id="1.3.3.4" evidence="4 13"/>
<evidence type="ECO:0000256" key="9">
    <source>
        <dbReference type="ARBA" id="ARBA00023133"/>
    </source>
</evidence>
<evidence type="ECO:0000256" key="2">
    <source>
        <dbReference type="ARBA" id="ARBA00005073"/>
    </source>
</evidence>
<accession>G8ZZU6</accession>
<dbReference type="GO" id="GO:0004729">
    <property type="term" value="F:oxygen-dependent protoporphyrinogen oxidase activity"/>
    <property type="evidence" value="ECO:0007669"/>
    <property type="project" value="UniProtKB-UniRule"/>
</dbReference>
<dbReference type="GeneID" id="11501383"/>
<evidence type="ECO:0000256" key="12">
    <source>
        <dbReference type="ARBA" id="ARBA00047554"/>
    </source>
</evidence>
<dbReference type="InParanoid" id="G8ZZU6"/>
<evidence type="ECO:0000256" key="4">
    <source>
        <dbReference type="ARBA" id="ARBA00012867"/>
    </source>
</evidence>
<name>G8ZZU6_TORDE</name>
<protein>
    <recommendedName>
        <fullName evidence="11 13">Protoporphyrinogen oxidase</fullName>
        <ecNumber evidence="4 13">1.3.3.4</ecNumber>
    </recommendedName>
</protein>
<dbReference type="PANTHER" id="PTHR42923:SF3">
    <property type="entry name" value="PROTOPORPHYRINOGEN OXIDASE"/>
    <property type="match status" value="1"/>
</dbReference>
<dbReference type="FunCoup" id="G8ZZU6">
    <property type="interactions" value="545"/>
</dbReference>
<comment type="pathway">
    <text evidence="2 13">Porphyrin-containing compound metabolism; protoporphyrin-IX biosynthesis; protoporphyrin-IX from protoporphyrinogen-IX: step 1/1.</text>
</comment>
<dbReference type="STRING" id="1076872.G8ZZU6"/>
<dbReference type="Gene3D" id="3.50.50.60">
    <property type="entry name" value="FAD/NAD(P)-binding domain"/>
    <property type="match status" value="1"/>
</dbReference>
<dbReference type="GO" id="GO:0006782">
    <property type="term" value="P:protoporphyrinogen IX biosynthetic process"/>
    <property type="evidence" value="ECO:0007669"/>
    <property type="project" value="UniProtKB-UniRule"/>
</dbReference>
<dbReference type="AlphaFoldDB" id="G8ZZU6"/>
<keyword evidence="7 13" id="KW-0560">Oxidoreductase</keyword>
<sequence>MLSPLTKLPTNAKVAVVGSGVAGLMFTYFLGKLRPDVTIHLIESQKRTGGWIKSLDTKDKNNEPVMLEQGPRTLRGVSDGTVLIVDTLKDLNQQSIVQCISANAEANRKFLLDPNDKLAQVPNSPATAIEFLCNPLGKGLITGFLGEPFRRPPSHPGQDESVSSFIKRRFGSDYIGNNILSAVFHGIYGDDIDNMSAKRTVRKLFDLETKYGSIMKGFYNSKSDPNEKHQLSQLLSDYQRAFNKDEAELKGLSTKLHKYPMLGLKGGLEMFPHLVRQSLNKLSNVNLISGEKVIKINQGKEQEGLSVQLSQGKSLTGLNHVRLTPTPARISPMIDNEQLAKEFAKIKANSILLVNFYLPKKDAIARKYHGFGYLCPKSSKNPQGLLGVIFDSVIERSFQPLFQNMDANQKSSSPEQYTKLTAMLGGHYLNHHSSETVPSQELTIRAVKDSLNTHLGISSQDLEDGMWAFTVAEKCLPRFSVGYDAWQASVEQELQKAYKGTVSVGGMGFAKGPGVPDVIADGLQDAIKLA</sequence>
<dbReference type="KEGG" id="tdl:TDEL_0H02810"/>
<keyword evidence="10 13" id="KW-0627">Porphyrin biosynthesis</keyword>
<keyword evidence="16" id="KW-1185">Reference proteome</keyword>
<comment type="subcellular location">
    <subcellularLocation>
        <location evidence="13">Mitochondrion inner membrane</location>
    </subcellularLocation>
</comment>
<evidence type="ECO:0000259" key="14">
    <source>
        <dbReference type="Pfam" id="PF01593"/>
    </source>
</evidence>
<dbReference type="SUPFAM" id="SSF51905">
    <property type="entry name" value="FAD/NAD(P)-binding domain"/>
    <property type="match status" value="1"/>
</dbReference>
<dbReference type="EMBL" id="HE616749">
    <property type="protein sequence ID" value="CCE94140.1"/>
    <property type="molecule type" value="Genomic_DNA"/>
</dbReference>
<dbReference type="PANTHER" id="PTHR42923">
    <property type="entry name" value="PROTOPORPHYRINOGEN OXIDASE"/>
    <property type="match status" value="1"/>
</dbReference>